<dbReference type="InterPro" id="IPR007627">
    <property type="entry name" value="RNA_pol_sigma70_r2"/>
</dbReference>
<dbReference type="Pfam" id="PF08281">
    <property type="entry name" value="Sigma70_r4_2"/>
    <property type="match status" value="1"/>
</dbReference>
<evidence type="ECO:0000256" key="1">
    <source>
        <dbReference type="ARBA" id="ARBA00010641"/>
    </source>
</evidence>
<dbReference type="Pfam" id="PF04542">
    <property type="entry name" value="Sigma70_r2"/>
    <property type="match status" value="1"/>
</dbReference>
<accession>A0A9D1FXZ3</accession>
<evidence type="ECO:0000313" key="8">
    <source>
        <dbReference type="Proteomes" id="UP000824140"/>
    </source>
</evidence>
<dbReference type="InterPro" id="IPR039425">
    <property type="entry name" value="RNA_pol_sigma-70-like"/>
</dbReference>
<evidence type="ECO:0000256" key="3">
    <source>
        <dbReference type="ARBA" id="ARBA00023082"/>
    </source>
</evidence>
<dbReference type="InterPro" id="IPR014284">
    <property type="entry name" value="RNA_pol_sigma-70_dom"/>
</dbReference>
<feature type="domain" description="RNA polymerase sigma-70 region 2" evidence="5">
    <location>
        <begin position="12"/>
        <end position="76"/>
    </location>
</feature>
<comment type="caution">
    <text evidence="7">The sequence shown here is derived from an EMBL/GenBank/DDBJ whole genome shotgun (WGS) entry which is preliminary data.</text>
</comment>
<dbReference type="SUPFAM" id="SSF88659">
    <property type="entry name" value="Sigma3 and sigma4 domains of RNA polymerase sigma factors"/>
    <property type="match status" value="1"/>
</dbReference>
<organism evidence="7 8">
    <name type="scientific">Candidatus Alectryocaccomicrobium excrementavium</name>
    <dbReference type="NCBI Taxonomy" id="2840668"/>
    <lineage>
        <taxon>Bacteria</taxon>
        <taxon>Bacillati</taxon>
        <taxon>Bacillota</taxon>
        <taxon>Clostridia</taxon>
        <taxon>Candidatus Alectryocaccomicrobium</taxon>
    </lineage>
</organism>
<dbReference type="InterPro" id="IPR013325">
    <property type="entry name" value="RNA_pol_sigma_r2"/>
</dbReference>
<reference evidence="7" key="1">
    <citation type="submission" date="2020-10" db="EMBL/GenBank/DDBJ databases">
        <authorList>
            <person name="Gilroy R."/>
        </authorList>
    </citation>
    <scope>NUCLEOTIDE SEQUENCE</scope>
    <source>
        <strain evidence="7">13766</strain>
    </source>
</reference>
<dbReference type="InterPro" id="IPR036388">
    <property type="entry name" value="WH-like_DNA-bd_sf"/>
</dbReference>
<dbReference type="InterPro" id="IPR013249">
    <property type="entry name" value="RNA_pol_sigma70_r4_t2"/>
</dbReference>
<dbReference type="PANTHER" id="PTHR43133:SF51">
    <property type="entry name" value="RNA POLYMERASE SIGMA FACTOR"/>
    <property type="match status" value="1"/>
</dbReference>
<dbReference type="SUPFAM" id="SSF88946">
    <property type="entry name" value="Sigma2 domain of RNA polymerase sigma factors"/>
    <property type="match status" value="1"/>
</dbReference>
<proteinExistence type="inferred from homology"/>
<name>A0A9D1FXZ3_9FIRM</name>
<dbReference type="Proteomes" id="UP000824140">
    <property type="component" value="Unassembled WGS sequence"/>
</dbReference>
<dbReference type="PANTHER" id="PTHR43133">
    <property type="entry name" value="RNA POLYMERASE ECF-TYPE SIGMA FACTO"/>
    <property type="match status" value="1"/>
</dbReference>
<keyword evidence="4" id="KW-0804">Transcription</keyword>
<dbReference type="GO" id="GO:0016987">
    <property type="term" value="F:sigma factor activity"/>
    <property type="evidence" value="ECO:0007669"/>
    <property type="project" value="UniProtKB-KW"/>
</dbReference>
<feature type="domain" description="RNA polymerase sigma factor 70 region 4 type 2" evidence="6">
    <location>
        <begin position="98"/>
        <end position="149"/>
    </location>
</feature>
<evidence type="ECO:0000259" key="6">
    <source>
        <dbReference type="Pfam" id="PF08281"/>
    </source>
</evidence>
<keyword evidence="2" id="KW-0805">Transcription regulation</keyword>
<sequence length="154" mass="17851">MDKAEFSRRVLACQNRLYRVAIAILRADADAQDAAQEALLRAWKHLPSLQDARYFETWLLRILIRECQRALKRRGKRPLPAESHWLENRAAPSDSGADLRDALNQLELKYRLPVVLHYIEGYSYAQVAELLRLSESAAAWRTRQGVEKLRNLLL</sequence>
<protein>
    <submittedName>
        <fullName evidence="7">RNA polymerase sigma factor</fullName>
    </submittedName>
</protein>
<dbReference type="InterPro" id="IPR013324">
    <property type="entry name" value="RNA_pol_sigma_r3/r4-like"/>
</dbReference>
<dbReference type="EMBL" id="DVJN01000015">
    <property type="protein sequence ID" value="HIS91546.1"/>
    <property type="molecule type" value="Genomic_DNA"/>
</dbReference>
<reference evidence="7" key="2">
    <citation type="journal article" date="2021" name="PeerJ">
        <title>Extensive microbial diversity within the chicken gut microbiome revealed by metagenomics and culture.</title>
        <authorList>
            <person name="Gilroy R."/>
            <person name="Ravi A."/>
            <person name="Getino M."/>
            <person name="Pursley I."/>
            <person name="Horton D.L."/>
            <person name="Alikhan N.F."/>
            <person name="Baker D."/>
            <person name="Gharbi K."/>
            <person name="Hall N."/>
            <person name="Watson M."/>
            <person name="Adriaenssens E.M."/>
            <person name="Foster-Nyarko E."/>
            <person name="Jarju S."/>
            <person name="Secka A."/>
            <person name="Antonio M."/>
            <person name="Oren A."/>
            <person name="Chaudhuri R.R."/>
            <person name="La Ragione R."/>
            <person name="Hildebrand F."/>
            <person name="Pallen M.J."/>
        </authorList>
    </citation>
    <scope>NUCLEOTIDE SEQUENCE</scope>
    <source>
        <strain evidence="7">13766</strain>
    </source>
</reference>
<dbReference type="Gene3D" id="1.10.1740.10">
    <property type="match status" value="1"/>
</dbReference>
<evidence type="ECO:0000256" key="2">
    <source>
        <dbReference type="ARBA" id="ARBA00023015"/>
    </source>
</evidence>
<dbReference type="GO" id="GO:0006352">
    <property type="term" value="P:DNA-templated transcription initiation"/>
    <property type="evidence" value="ECO:0007669"/>
    <property type="project" value="InterPro"/>
</dbReference>
<dbReference type="Gene3D" id="1.10.10.10">
    <property type="entry name" value="Winged helix-like DNA-binding domain superfamily/Winged helix DNA-binding domain"/>
    <property type="match status" value="1"/>
</dbReference>
<keyword evidence="3" id="KW-0731">Sigma factor</keyword>
<evidence type="ECO:0000313" key="7">
    <source>
        <dbReference type="EMBL" id="HIS91546.1"/>
    </source>
</evidence>
<dbReference type="AlphaFoldDB" id="A0A9D1FXZ3"/>
<dbReference type="NCBIfam" id="TIGR02937">
    <property type="entry name" value="sigma70-ECF"/>
    <property type="match status" value="1"/>
</dbReference>
<gene>
    <name evidence="7" type="ORF">IAA84_00860</name>
</gene>
<dbReference type="GO" id="GO:0003677">
    <property type="term" value="F:DNA binding"/>
    <property type="evidence" value="ECO:0007669"/>
    <property type="project" value="InterPro"/>
</dbReference>
<comment type="similarity">
    <text evidence="1">Belongs to the sigma-70 factor family. ECF subfamily.</text>
</comment>
<evidence type="ECO:0000259" key="5">
    <source>
        <dbReference type="Pfam" id="PF04542"/>
    </source>
</evidence>
<evidence type="ECO:0000256" key="4">
    <source>
        <dbReference type="ARBA" id="ARBA00023163"/>
    </source>
</evidence>